<accession>A0AAV6Y704</accession>
<dbReference type="EMBL" id="WHWC01000002">
    <property type="protein sequence ID" value="KAG8388192.1"/>
    <property type="molecule type" value="Genomic_DNA"/>
</dbReference>
<protein>
    <recommendedName>
        <fullName evidence="1">Reverse transcriptase zinc-binding domain-containing protein</fullName>
    </recommendedName>
</protein>
<keyword evidence="3" id="KW-1185">Reference proteome</keyword>
<dbReference type="PANTHER" id="PTHR33116">
    <property type="entry name" value="REVERSE TRANSCRIPTASE ZINC-BINDING DOMAIN-CONTAINING PROTEIN-RELATED-RELATED"/>
    <property type="match status" value="1"/>
</dbReference>
<reference evidence="2" key="1">
    <citation type="submission" date="2019-10" db="EMBL/GenBank/DDBJ databases">
        <authorList>
            <person name="Zhang R."/>
            <person name="Pan Y."/>
            <person name="Wang J."/>
            <person name="Ma R."/>
            <person name="Yu S."/>
        </authorList>
    </citation>
    <scope>NUCLEOTIDE SEQUENCE</scope>
    <source>
        <strain evidence="2">LA-IB0</strain>
        <tissue evidence="2">Leaf</tissue>
    </source>
</reference>
<proteinExistence type="predicted"/>
<dbReference type="PANTHER" id="PTHR33116:SF86">
    <property type="entry name" value="REVERSE TRANSCRIPTASE DOMAIN-CONTAINING PROTEIN"/>
    <property type="match status" value="1"/>
</dbReference>
<evidence type="ECO:0000313" key="2">
    <source>
        <dbReference type="EMBL" id="KAG8388192.1"/>
    </source>
</evidence>
<dbReference type="AlphaFoldDB" id="A0AAV6Y704"/>
<name>A0AAV6Y704_9LAMI</name>
<organism evidence="2 3">
    <name type="scientific">Buddleja alternifolia</name>
    <dbReference type="NCBI Taxonomy" id="168488"/>
    <lineage>
        <taxon>Eukaryota</taxon>
        <taxon>Viridiplantae</taxon>
        <taxon>Streptophyta</taxon>
        <taxon>Embryophyta</taxon>
        <taxon>Tracheophyta</taxon>
        <taxon>Spermatophyta</taxon>
        <taxon>Magnoliopsida</taxon>
        <taxon>eudicotyledons</taxon>
        <taxon>Gunneridae</taxon>
        <taxon>Pentapetalae</taxon>
        <taxon>asterids</taxon>
        <taxon>lamiids</taxon>
        <taxon>Lamiales</taxon>
        <taxon>Scrophulariaceae</taxon>
        <taxon>Buddlejeae</taxon>
        <taxon>Buddleja</taxon>
    </lineage>
</organism>
<dbReference type="Pfam" id="PF13966">
    <property type="entry name" value="zf-RVT"/>
    <property type="match status" value="1"/>
</dbReference>
<comment type="caution">
    <text evidence="2">The sequence shown here is derived from an EMBL/GenBank/DDBJ whole genome shotgun (WGS) entry which is preliminary data.</text>
</comment>
<feature type="domain" description="Reverse transcriptase zinc-binding" evidence="1">
    <location>
        <begin position="296"/>
        <end position="334"/>
    </location>
</feature>
<dbReference type="Proteomes" id="UP000826271">
    <property type="component" value="Unassembled WGS sequence"/>
</dbReference>
<gene>
    <name evidence="2" type="ORF">BUALT_Bualt02G0100200</name>
</gene>
<sequence>MAPHLDIFVRLEESGKVTDPLSPYLFLVYFDLLSRMIFREELSHQLQGIKISRGSPPISYLLYADDIMCKEKPFIHYSKNVSTSSRRLFADVLRYKECNHNKKHLGLLFCRPTSRVADFDELIDRVSQKEFGGLGLRRVRDMNRVLVSKLVWKIYDDSSLNWACLLKSKYLRDSHFLEQNETPHTSSKIWKSIAGCKYIVSKGLCFRVSFENHYRTWEDLCISSLKEFTHVPISISAKEYARSFSVKFFINDSSRDWDMDKLNSFFPPSAAREILKIHLSASLEPRRIIWTPSKSGSSLYRFISHLNPLCLFCNNHEESVEHIFVSCPFARSSWSSKWALRTDGFGDWNIKIGFGIQCPLDSRCIPPDCTESLVYTDVAFKDGVMCSSLVVKFSSDFVFGASKMGFAIDACNAELFAIREAC</sequence>
<evidence type="ECO:0000259" key="1">
    <source>
        <dbReference type="Pfam" id="PF13966"/>
    </source>
</evidence>
<evidence type="ECO:0000313" key="3">
    <source>
        <dbReference type="Proteomes" id="UP000826271"/>
    </source>
</evidence>
<dbReference type="InterPro" id="IPR026960">
    <property type="entry name" value="RVT-Znf"/>
</dbReference>